<dbReference type="PROSITE" id="PS50405">
    <property type="entry name" value="GST_CTER"/>
    <property type="match status" value="1"/>
</dbReference>
<dbReference type="SUPFAM" id="SSF47616">
    <property type="entry name" value="GST C-terminal domain-like"/>
    <property type="match status" value="1"/>
</dbReference>
<feature type="domain" description="GST N-terminal" evidence="2">
    <location>
        <begin position="4"/>
        <end position="82"/>
    </location>
</feature>
<dbReference type="InterPro" id="IPR036282">
    <property type="entry name" value="Glutathione-S-Trfase_C_sf"/>
</dbReference>
<dbReference type="Gene3D" id="3.40.30.10">
    <property type="entry name" value="Glutaredoxin"/>
    <property type="match status" value="1"/>
</dbReference>
<dbReference type="Gene3D" id="1.20.1050.10">
    <property type="match status" value="1"/>
</dbReference>
<protein>
    <recommendedName>
        <fullName evidence="6">Glutathione S-transferase</fullName>
    </recommendedName>
</protein>
<proteinExistence type="predicted"/>
<dbReference type="GO" id="GO:0004364">
    <property type="term" value="F:glutathione transferase activity"/>
    <property type="evidence" value="ECO:0007669"/>
    <property type="project" value="InterPro"/>
</dbReference>
<dbReference type="CDD" id="cd00570">
    <property type="entry name" value="GST_N_family"/>
    <property type="match status" value="1"/>
</dbReference>
<evidence type="ECO:0000313" key="4">
    <source>
        <dbReference type="EMBL" id="KAF7730281.1"/>
    </source>
</evidence>
<dbReference type="Proteomes" id="UP000605846">
    <property type="component" value="Unassembled WGS sequence"/>
</dbReference>
<reference evidence="4" key="1">
    <citation type="submission" date="2020-01" db="EMBL/GenBank/DDBJ databases">
        <title>Genome Sequencing of Three Apophysomyces-Like Fungal Strains Confirms a Novel Fungal Genus in the Mucoromycota with divergent Burkholderia-like Endosymbiotic Bacteria.</title>
        <authorList>
            <person name="Stajich J.E."/>
            <person name="Macias A.M."/>
            <person name="Carter-House D."/>
            <person name="Lovett B."/>
            <person name="Kasson L.R."/>
            <person name="Berry K."/>
            <person name="Grigoriev I."/>
            <person name="Chang Y."/>
            <person name="Spatafora J."/>
            <person name="Kasson M.T."/>
        </authorList>
    </citation>
    <scope>NUCLEOTIDE SEQUENCE</scope>
    <source>
        <strain evidence="4">NRRL A-21654</strain>
    </source>
</reference>
<gene>
    <name evidence="4" type="ORF">EC973_002524</name>
</gene>
<dbReference type="InterPro" id="IPR005442">
    <property type="entry name" value="GST_omega"/>
</dbReference>
<accession>A0A8H7C029</accession>
<organism evidence="4 5">
    <name type="scientific">Apophysomyces ossiformis</name>
    <dbReference type="NCBI Taxonomy" id="679940"/>
    <lineage>
        <taxon>Eukaryota</taxon>
        <taxon>Fungi</taxon>
        <taxon>Fungi incertae sedis</taxon>
        <taxon>Mucoromycota</taxon>
        <taxon>Mucoromycotina</taxon>
        <taxon>Mucoromycetes</taxon>
        <taxon>Mucorales</taxon>
        <taxon>Mucorineae</taxon>
        <taxon>Mucoraceae</taxon>
        <taxon>Apophysomyces</taxon>
    </lineage>
</organism>
<dbReference type="Pfam" id="PF13410">
    <property type="entry name" value="GST_C_2"/>
    <property type="match status" value="1"/>
</dbReference>
<evidence type="ECO:0000256" key="1">
    <source>
        <dbReference type="ARBA" id="ARBA00023002"/>
    </source>
</evidence>
<dbReference type="SUPFAM" id="SSF52833">
    <property type="entry name" value="Thioredoxin-like"/>
    <property type="match status" value="1"/>
</dbReference>
<dbReference type="InterPro" id="IPR004045">
    <property type="entry name" value="Glutathione_S-Trfase_N"/>
</dbReference>
<evidence type="ECO:0000313" key="5">
    <source>
        <dbReference type="Proteomes" id="UP000605846"/>
    </source>
</evidence>
<dbReference type="PROSITE" id="PS50404">
    <property type="entry name" value="GST_NTER"/>
    <property type="match status" value="1"/>
</dbReference>
<keyword evidence="5" id="KW-1185">Reference proteome</keyword>
<feature type="domain" description="GST C-terminal" evidence="3">
    <location>
        <begin position="87"/>
        <end position="229"/>
    </location>
</feature>
<name>A0A8H7C029_9FUNG</name>
<dbReference type="SFLD" id="SFLDG00358">
    <property type="entry name" value="Main_(cytGST)"/>
    <property type="match status" value="1"/>
</dbReference>
<dbReference type="PRINTS" id="PR01625">
    <property type="entry name" value="GSTRNSFRASEO"/>
</dbReference>
<evidence type="ECO:0000259" key="2">
    <source>
        <dbReference type="PROSITE" id="PS50404"/>
    </source>
</evidence>
<dbReference type="InterPro" id="IPR040079">
    <property type="entry name" value="Glutathione_S-Trfase"/>
</dbReference>
<dbReference type="CDD" id="cd00299">
    <property type="entry name" value="GST_C_family"/>
    <property type="match status" value="1"/>
</dbReference>
<dbReference type="GO" id="GO:0005737">
    <property type="term" value="C:cytoplasm"/>
    <property type="evidence" value="ECO:0007669"/>
    <property type="project" value="InterPro"/>
</dbReference>
<dbReference type="OrthoDB" id="202840at2759"/>
<evidence type="ECO:0000259" key="3">
    <source>
        <dbReference type="PROSITE" id="PS50405"/>
    </source>
</evidence>
<keyword evidence="1" id="KW-0560">Oxidoreductase</keyword>
<dbReference type="PANTHER" id="PTHR43968">
    <property type="match status" value="1"/>
</dbReference>
<dbReference type="InterPro" id="IPR010987">
    <property type="entry name" value="Glutathione-S-Trfase_C-like"/>
</dbReference>
<dbReference type="InterPro" id="IPR050983">
    <property type="entry name" value="GST_Omega/HSP26"/>
</dbReference>
<dbReference type="InterPro" id="IPR036249">
    <property type="entry name" value="Thioredoxin-like_sf"/>
</dbReference>
<dbReference type="SFLD" id="SFLDS00019">
    <property type="entry name" value="Glutathione_Transferase_(cytos"/>
    <property type="match status" value="1"/>
</dbReference>
<dbReference type="AlphaFoldDB" id="A0A8H7C029"/>
<sequence>MSTEKLTFYTSIVCPYAQRVAITLKEVGADFERVEIDLSNKPEWYKDVNPDLKVPALKVGDSTLAESLVLVELLNDLYPEKGLLPKDPLKRAQIRFAIEHYSSKVAPLWYKHIKQLNTSEGRQTYVEELDAGLRRLNELLLQQASSGPYFLGNEYSIADIAIGPFVQRIQLFNRLYLNNFELEILKELPRLAEFFQAITERPSAKETLVSDEGFIKSLARFGIPSPDQY</sequence>
<dbReference type="Pfam" id="PF13417">
    <property type="entry name" value="GST_N_3"/>
    <property type="match status" value="1"/>
</dbReference>
<dbReference type="PANTHER" id="PTHR43968:SF6">
    <property type="entry name" value="GLUTATHIONE S-TRANSFERASE OMEGA"/>
    <property type="match status" value="1"/>
</dbReference>
<evidence type="ECO:0008006" key="6">
    <source>
        <dbReference type="Google" id="ProtNLM"/>
    </source>
</evidence>
<comment type="caution">
    <text evidence="4">The sequence shown here is derived from an EMBL/GenBank/DDBJ whole genome shotgun (WGS) entry which is preliminary data.</text>
</comment>
<dbReference type="GO" id="GO:0045174">
    <property type="term" value="F:glutathione dehydrogenase (ascorbate) activity"/>
    <property type="evidence" value="ECO:0007669"/>
    <property type="project" value="UniProtKB-ARBA"/>
</dbReference>
<dbReference type="EMBL" id="JABAYA010000017">
    <property type="protein sequence ID" value="KAF7730281.1"/>
    <property type="molecule type" value="Genomic_DNA"/>
</dbReference>